<evidence type="ECO:0000313" key="2">
    <source>
        <dbReference type="Proteomes" id="UP001497700"/>
    </source>
</evidence>
<dbReference type="Proteomes" id="UP001497700">
    <property type="component" value="Unassembled WGS sequence"/>
</dbReference>
<proteinExistence type="predicted"/>
<sequence length="1063" mass="117325">MSEFRRARFRMTADFSEDEVGSLPELIRFNATHNGSCTFSYHLNKNDGPPIETSFQGLCNAVENCISEIFHLLPETQSARVEEGKLITAEPVAIFLESGLNLFVHIAALLWVGIPVVVLSARLSATGIHHLLNETGARTVLTSQRLWLQESISSTEAGREIKTQFVRPCNFSPRDESDQIPPAPILENNCNAFISHSSGTTGLPKPIYHPQRYILGYAACHEFAIDEDVSGINVSTLPLYHGFGLLAPMLALSIGMPCCLPSPTSVPTAESTIALIKATSASFLMTVPSILEDMAEDMAANASSLVALELVVAGGGPMKPEVAARLVNHGVNLLNHFGATELGALAPIFRPKSDYDWHYLRLRKDMGLQLLPVDSEDSDGIFKLMARPVGHDSLFTLQDRLKLREGSTRDIRLLGRNDDTIVLANGEKVMPQILESMLSELSEIRTALVFGNAQFEVGVLIEPASSILSDAEALTSRVWAKILEINPKLDAHARVLDPGAVLILERGRRIPRTDKGSVMRSEAYRVFEPEINSVYARLEAAQSGELSASENSLDIADLEISLGKLFEKFLRLPSGWDYRDNLFEFGLDSLKATRLQRIITAQLANILPERRLLDRLVYRYPSVKGMADRIRALINGSADDPIVSDTNLMSQLVERFSSAICPSGAIRRRAVVLLTGSTGSIGCHLVAHLAQLEEVEELICLNRPTTEADDIVSVDTFACQKRAFARHVVHMPEAAWSKMTFITAETRKTNAGLDSHTYQQLSRRVTHIVHNAWPMDFNRPLSSFEPHFQSLKSLLNLALAISSATTRRARFVFHSSIAVAANYVKVTGNTVSIPEAPIADPAIPSEMGYAQAKWICEKIIERATQKYADELDCSIIRIGQIVGSASHGVWNASEHVPALLKTAHSLRQLPSIEGTLSWLPVNVAAAAISDIVLHARAGQLVYHLENPHRQSWKDILGIFRDALSLGGEVDKVIPFDNWLQLACEARNVESSSTCYPAVELLDFLQTDFQHLGVGEIVLDMRESRKISQTLERTLPMGEDLIRLCVEYWQSIGFLDVKSDTDHH</sequence>
<protein>
    <submittedName>
        <fullName evidence="1">Uncharacterized protein</fullName>
    </submittedName>
</protein>
<comment type="caution">
    <text evidence="1">The sequence shown here is derived from an EMBL/GenBank/DDBJ whole genome shotgun (WGS) entry which is preliminary data.</text>
</comment>
<reference evidence="1 2" key="1">
    <citation type="journal article" date="2022" name="New Phytol.">
        <title>Ecological generalism drives hyperdiversity of secondary metabolite gene clusters in xylarialean endophytes.</title>
        <authorList>
            <person name="Franco M.E.E."/>
            <person name="Wisecaver J.H."/>
            <person name="Arnold A.E."/>
            <person name="Ju Y.M."/>
            <person name="Slot J.C."/>
            <person name="Ahrendt S."/>
            <person name="Moore L.P."/>
            <person name="Eastman K.E."/>
            <person name="Scott K."/>
            <person name="Konkel Z."/>
            <person name="Mondo S.J."/>
            <person name="Kuo A."/>
            <person name="Hayes R.D."/>
            <person name="Haridas S."/>
            <person name="Andreopoulos B."/>
            <person name="Riley R."/>
            <person name="LaButti K."/>
            <person name="Pangilinan J."/>
            <person name="Lipzen A."/>
            <person name="Amirebrahimi M."/>
            <person name="Yan J."/>
            <person name="Adam C."/>
            <person name="Keymanesh K."/>
            <person name="Ng V."/>
            <person name="Louie K."/>
            <person name="Northen T."/>
            <person name="Drula E."/>
            <person name="Henrissat B."/>
            <person name="Hsieh H.M."/>
            <person name="Youens-Clark K."/>
            <person name="Lutzoni F."/>
            <person name="Miadlikowska J."/>
            <person name="Eastwood D.C."/>
            <person name="Hamelin R.C."/>
            <person name="Grigoriev I.V."/>
            <person name="U'Ren J.M."/>
        </authorList>
    </citation>
    <scope>NUCLEOTIDE SEQUENCE [LARGE SCALE GENOMIC DNA]</scope>
    <source>
        <strain evidence="1 2">CBS 119005</strain>
    </source>
</reference>
<accession>A0ACB9ZDZ7</accession>
<organism evidence="1 2">
    <name type="scientific">Hypoxylon rubiginosum</name>
    <dbReference type="NCBI Taxonomy" id="110542"/>
    <lineage>
        <taxon>Eukaryota</taxon>
        <taxon>Fungi</taxon>
        <taxon>Dikarya</taxon>
        <taxon>Ascomycota</taxon>
        <taxon>Pezizomycotina</taxon>
        <taxon>Sordariomycetes</taxon>
        <taxon>Xylariomycetidae</taxon>
        <taxon>Xylariales</taxon>
        <taxon>Hypoxylaceae</taxon>
        <taxon>Hypoxylon</taxon>
    </lineage>
</organism>
<dbReference type="EMBL" id="MU393428">
    <property type="protein sequence ID" value="KAI4869791.1"/>
    <property type="molecule type" value="Genomic_DNA"/>
</dbReference>
<name>A0ACB9ZDZ7_9PEZI</name>
<evidence type="ECO:0000313" key="1">
    <source>
        <dbReference type="EMBL" id="KAI4869791.1"/>
    </source>
</evidence>
<keyword evidence="2" id="KW-1185">Reference proteome</keyword>
<gene>
    <name evidence="1" type="ORF">F4820DRAFT_366469</name>
</gene>